<organism evidence="2 3">
    <name type="scientific">Toxocara canis</name>
    <name type="common">Canine roundworm</name>
    <dbReference type="NCBI Taxonomy" id="6265"/>
    <lineage>
        <taxon>Eukaryota</taxon>
        <taxon>Metazoa</taxon>
        <taxon>Ecdysozoa</taxon>
        <taxon>Nematoda</taxon>
        <taxon>Chromadorea</taxon>
        <taxon>Rhabditida</taxon>
        <taxon>Spirurina</taxon>
        <taxon>Ascaridomorpha</taxon>
        <taxon>Ascaridoidea</taxon>
        <taxon>Toxocaridae</taxon>
        <taxon>Toxocara</taxon>
    </lineage>
</organism>
<evidence type="ECO:0000313" key="3">
    <source>
        <dbReference type="WBParaSite" id="TCNE_0000699001-mRNA-1"/>
    </source>
</evidence>
<dbReference type="Proteomes" id="UP000050794">
    <property type="component" value="Unassembled WGS sequence"/>
</dbReference>
<protein>
    <submittedName>
        <fullName evidence="1 3">Uncharacterized protein</fullName>
    </submittedName>
</protein>
<evidence type="ECO:0000313" key="1">
    <source>
        <dbReference type="EMBL" id="VDM38311.1"/>
    </source>
</evidence>
<name>A0A183UES0_TOXCA</name>
<reference evidence="3" key="1">
    <citation type="submission" date="2016-06" db="UniProtKB">
        <authorList>
            <consortium name="WormBaseParasite"/>
        </authorList>
    </citation>
    <scope>IDENTIFICATION</scope>
</reference>
<sequence>MRELLNAVAKISKRHNQPASGRAGWCGASSSLHTDGLCIAQEQQESSVDNKKLRNLVRFGVWGMASRVAADVEGAPPESKEIANWLRWIGATRRVADVPVGWPSAEHDAVAG</sequence>
<evidence type="ECO:0000313" key="2">
    <source>
        <dbReference type="Proteomes" id="UP000050794"/>
    </source>
</evidence>
<gene>
    <name evidence="1" type="ORF">TCNE_LOCUS6990</name>
</gene>
<dbReference type="AlphaFoldDB" id="A0A183UES0"/>
<accession>A0A183UES0</accession>
<dbReference type="WBParaSite" id="TCNE_0000699001-mRNA-1">
    <property type="protein sequence ID" value="TCNE_0000699001-mRNA-1"/>
    <property type="gene ID" value="TCNE_0000699001"/>
</dbReference>
<proteinExistence type="predicted"/>
<keyword evidence="2" id="KW-1185">Reference proteome</keyword>
<reference evidence="1 2" key="2">
    <citation type="submission" date="2018-11" db="EMBL/GenBank/DDBJ databases">
        <authorList>
            <consortium name="Pathogen Informatics"/>
        </authorList>
    </citation>
    <scope>NUCLEOTIDE SEQUENCE [LARGE SCALE GENOMIC DNA]</scope>
</reference>
<dbReference type="EMBL" id="UYWY01019592">
    <property type="protein sequence ID" value="VDM38311.1"/>
    <property type="molecule type" value="Genomic_DNA"/>
</dbReference>